<dbReference type="AlphaFoldDB" id="A0AAE9WRV3"/>
<dbReference type="EMBL" id="CP115528">
    <property type="protein sequence ID" value="WBY55343.1"/>
    <property type="molecule type" value="Genomic_DNA"/>
</dbReference>
<feature type="region of interest" description="Disordered" evidence="1">
    <location>
        <begin position="51"/>
        <end position="99"/>
    </location>
</feature>
<sequence length="328" mass="38482">MDLKCETENEIEEDKQKSENPIHSYIIEKENITNNTQSECSDNKIQDIIDENKNSKINSSEQELENENSGKLENENSGKLENENSDELGNYKEPSNIDNNLDSKNKHNIVKHSDNTQINSIQQPNEILDNIQEDCSSNERVQINHNNEEVTSFEIEKGDNFEDDNFFSNFSDFQKAEEKNVQEKKTLIDIYNEMKNYEEDFLSTFEKSYKKNIENISFMENENENENETESDIDLTSIDSISAFLNDENVHNFNPIPLDHYISQNINYFVQEQIRLNKKIKLNKSHFNNKNYYNTFPSNPKQKICNSLYIFLSTYLCVVQYIYCAPII</sequence>
<protein>
    <submittedName>
        <fullName evidence="2">Uncharacterized protein</fullName>
    </submittedName>
</protein>
<reference evidence="2" key="1">
    <citation type="submission" date="2023-01" db="EMBL/GenBank/DDBJ databases">
        <title>Long-Read Genome Assembly and Gene Model Annotations for the Rodent Malaria Parasite Plasmodium yoelii 17XNL.</title>
        <authorList>
            <person name="Mitchell G.J."/>
            <person name="Sebastian A."/>
            <person name="Albert I."/>
            <person name="Lindner S.E."/>
        </authorList>
    </citation>
    <scope>NUCLEOTIDE SEQUENCE</scope>
    <source>
        <strain evidence="2">17XNL clone 1.1</strain>
    </source>
</reference>
<feature type="compositionally biased region" description="Basic and acidic residues" evidence="1">
    <location>
        <begin position="68"/>
        <end position="82"/>
    </location>
</feature>
<organism evidence="2 3">
    <name type="scientific">Plasmodium yoelii yoelii</name>
    <dbReference type="NCBI Taxonomy" id="73239"/>
    <lineage>
        <taxon>Eukaryota</taxon>
        <taxon>Sar</taxon>
        <taxon>Alveolata</taxon>
        <taxon>Apicomplexa</taxon>
        <taxon>Aconoidasida</taxon>
        <taxon>Haemosporida</taxon>
        <taxon>Plasmodiidae</taxon>
        <taxon>Plasmodium</taxon>
        <taxon>Plasmodium (Vinckeia)</taxon>
    </lineage>
</organism>
<accession>A0AAE9WRV3</accession>
<evidence type="ECO:0000313" key="3">
    <source>
        <dbReference type="Proteomes" id="UP001054126"/>
    </source>
</evidence>
<name>A0AAE9WRV3_PLAYO</name>
<proteinExistence type="predicted"/>
<gene>
    <name evidence="2" type="ORF">Py17XNL_000403954</name>
</gene>
<evidence type="ECO:0000256" key="1">
    <source>
        <dbReference type="SAM" id="MobiDB-lite"/>
    </source>
</evidence>
<feature type="region of interest" description="Disordered" evidence="1">
    <location>
        <begin position="1"/>
        <end position="23"/>
    </location>
</feature>
<evidence type="ECO:0000313" key="2">
    <source>
        <dbReference type="EMBL" id="WBY55343.1"/>
    </source>
</evidence>
<dbReference type="Proteomes" id="UP001054126">
    <property type="component" value="Chromosome 4"/>
</dbReference>
<feature type="compositionally biased region" description="Basic and acidic residues" evidence="1">
    <location>
        <begin position="14"/>
        <end position="23"/>
    </location>
</feature>